<name>A0A1H8ELX3_9BACI</name>
<keyword evidence="1" id="KW-1133">Transmembrane helix</keyword>
<dbReference type="Pfam" id="PF13129">
    <property type="entry name" value="DUF3953"/>
    <property type="match status" value="1"/>
</dbReference>
<sequence length="73" mass="8306">MQTVKIMLGVIVICLSVYSVITGDHSVIPWAQLFISILMLVLGWTEFKEEKRKSGFLSMGVGIFLFIVFIYTF</sequence>
<keyword evidence="1" id="KW-0472">Membrane</keyword>
<protein>
    <recommendedName>
        <fullName evidence="4">DUF3953 domain-containing protein</fullName>
    </recommendedName>
</protein>
<reference evidence="3" key="1">
    <citation type="submission" date="2016-10" db="EMBL/GenBank/DDBJ databases">
        <authorList>
            <person name="Varghese N."/>
            <person name="Submissions S."/>
        </authorList>
    </citation>
    <scope>NUCLEOTIDE SEQUENCE [LARGE SCALE GENOMIC DNA]</scope>
    <source>
        <strain evidence="3">B48,IBRC-M 10115,DSM 25386,CECT 8001</strain>
    </source>
</reference>
<feature type="transmembrane region" description="Helical" evidence="1">
    <location>
        <begin position="54"/>
        <end position="72"/>
    </location>
</feature>
<keyword evidence="1" id="KW-0812">Transmembrane</keyword>
<dbReference type="Proteomes" id="UP000198553">
    <property type="component" value="Unassembled WGS sequence"/>
</dbReference>
<proteinExistence type="predicted"/>
<evidence type="ECO:0000256" key="1">
    <source>
        <dbReference type="SAM" id="Phobius"/>
    </source>
</evidence>
<feature type="transmembrane region" description="Helical" evidence="1">
    <location>
        <begin position="29"/>
        <end position="47"/>
    </location>
</feature>
<dbReference type="RefSeq" id="WP_090746959.1">
    <property type="nucleotide sequence ID" value="NZ_FOBW01000010.1"/>
</dbReference>
<dbReference type="EMBL" id="FOBW01000010">
    <property type="protein sequence ID" value="SEN20473.1"/>
    <property type="molecule type" value="Genomic_DNA"/>
</dbReference>
<evidence type="ECO:0008006" key="4">
    <source>
        <dbReference type="Google" id="ProtNLM"/>
    </source>
</evidence>
<dbReference type="OrthoDB" id="2456396at2"/>
<evidence type="ECO:0000313" key="2">
    <source>
        <dbReference type="EMBL" id="SEN20473.1"/>
    </source>
</evidence>
<evidence type="ECO:0000313" key="3">
    <source>
        <dbReference type="Proteomes" id="UP000198553"/>
    </source>
</evidence>
<accession>A0A1H8ELX3</accession>
<organism evidence="2 3">
    <name type="scientific">Mesobacillus persicus</name>
    <dbReference type="NCBI Taxonomy" id="930146"/>
    <lineage>
        <taxon>Bacteria</taxon>
        <taxon>Bacillati</taxon>
        <taxon>Bacillota</taxon>
        <taxon>Bacilli</taxon>
        <taxon>Bacillales</taxon>
        <taxon>Bacillaceae</taxon>
        <taxon>Mesobacillus</taxon>
    </lineage>
</organism>
<dbReference type="InterPro" id="IPR025018">
    <property type="entry name" value="DUF3953"/>
</dbReference>
<dbReference type="AlphaFoldDB" id="A0A1H8ELX3"/>
<keyword evidence="3" id="KW-1185">Reference proteome</keyword>
<gene>
    <name evidence="2" type="ORF">SAMN05192533_11028</name>
</gene>